<evidence type="ECO:0000256" key="1">
    <source>
        <dbReference type="ARBA" id="ARBA00022614"/>
    </source>
</evidence>
<dbReference type="InterPro" id="IPR044974">
    <property type="entry name" value="Disease_R_plants"/>
</dbReference>
<dbReference type="GO" id="GO:0043531">
    <property type="term" value="F:ADP binding"/>
    <property type="evidence" value="ECO:0007669"/>
    <property type="project" value="InterPro"/>
</dbReference>
<comment type="caution">
    <text evidence="3">The sequence shown here is derived from an EMBL/GenBank/DDBJ whole genome shotgun (WGS) entry which is preliminary data.</text>
</comment>
<organism evidence="3 4">
    <name type="scientific">Taxus chinensis</name>
    <name type="common">Chinese yew</name>
    <name type="synonym">Taxus wallichiana var. chinensis</name>
    <dbReference type="NCBI Taxonomy" id="29808"/>
    <lineage>
        <taxon>Eukaryota</taxon>
        <taxon>Viridiplantae</taxon>
        <taxon>Streptophyta</taxon>
        <taxon>Embryophyta</taxon>
        <taxon>Tracheophyta</taxon>
        <taxon>Spermatophyta</taxon>
        <taxon>Pinopsida</taxon>
        <taxon>Pinidae</taxon>
        <taxon>Conifers II</taxon>
        <taxon>Cupressales</taxon>
        <taxon>Taxaceae</taxon>
        <taxon>Taxus</taxon>
    </lineage>
</organism>
<evidence type="ECO:0000259" key="2">
    <source>
        <dbReference type="PROSITE" id="PS50104"/>
    </source>
</evidence>
<dbReference type="OMA" id="FFNVREE"/>
<dbReference type="Gene3D" id="1.10.8.430">
    <property type="entry name" value="Helical domain of apoptotic protease-activating factors"/>
    <property type="match status" value="1"/>
</dbReference>
<feature type="non-terminal residue" evidence="3">
    <location>
        <position position="1"/>
    </location>
</feature>
<dbReference type="InterPro" id="IPR058192">
    <property type="entry name" value="WHD_ROQ1-like"/>
</dbReference>
<dbReference type="InterPro" id="IPR000157">
    <property type="entry name" value="TIR_dom"/>
</dbReference>
<dbReference type="PANTHER" id="PTHR11017:SF385">
    <property type="entry name" value="DISEASE RESISTANCE PROTEIN (TIR-NBS-LRR CLASS)-RELATED"/>
    <property type="match status" value="1"/>
</dbReference>
<dbReference type="PROSITE" id="PS50104">
    <property type="entry name" value="TIR"/>
    <property type="match status" value="1"/>
</dbReference>
<dbReference type="EMBL" id="JAHRHJ020000004">
    <property type="protein sequence ID" value="KAH9319346.1"/>
    <property type="molecule type" value="Genomic_DNA"/>
</dbReference>
<dbReference type="AlphaFoldDB" id="A0AA38GA16"/>
<dbReference type="PRINTS" id="PR00364">
    <property type="entry name" value="DISEASERSIST"/>
</dbReference>
<dbReference type="SUPFAM" id="SSF52540">
    <property type="entry name" value="P-loop containing nucleoside triphosphate hydrolases"/>
    <property type="match status" value="1"/>
</dbReference>
<evidence type="ECO:0000313" key="3">
    <source>
        <dbReference type="EMBL" id="KAH9319346.1"/>
    </source>
</evidence>
<dbReference type="GO" id="GO:0007165">
    <property type="term" value="P:signal transduction"/>
    <property type="evidence" value="ECO:0007669"/>
    <property type="project" value="InterPro"/>
</dbReference>
<dbReference type="InterPro" id="IPR027417">
    <property type="entry name" value="P-loop_NTPase"/>
</dbReference>
<name>A0AA38GA16_TAXCH</name>
<dbReference type="InterPro" id="IPR042197">
    <property type="entry name" value="Apaf_helical"/>
</dbReference>
<feature type="domain" description="TIR" evidence="2">
    <location>
        <begin position="1"/>
        <end position="109"/>
    </location>
</feature>
<protein>
    <recommendedName>
        <fullName evidence="2">TIR domain-containing protein</fullName>
    </recommendedName>
</protein>
<dbReference type="InterPro" id="IPR002182">
    <property type="entry name" value="NB-ARC"/>
</dbReference>
<dbReference type="Pfam" id="PF01582">
    <property type="entry name" value="TIR"/>
    <property type="match status" value="1"/>
</dbReference>
<keyword evidence="1" id="KW-0433">Leucine-rich repeat</keyword>
<dbReference type="GO" id="GO:0006952">
    <property type="term" value="P:defense response"/>
    <property type="evidence" value="ECO:0007669"/>
    <property type="project" value="InterPro"/>
</dbReference>
<dbReference type="InterPro" id="IPR035897">
    <property type="entry name" value="Toll_tir_struct_dom_sf"/>
</dbReference>
<dbReference type="InterPro" id="IPR003593">
    <property type="entry name" value="AAA+_ATPase"/>
</dbReference>
<evidence type="ECO:0000313" key="4">
    <source>
        <dbReference type="Proteomes" id="UP000824469"/>
    </source>
</evidence>
<dbReference type="Gene3D" id="3.40.50.10140">
    <property type="entry name" value="Toll/interleukin-1 receptor homology (TIR) domain"/>
    <property type="match status" value="1"/>
</dbReference>
<gene>
    <name evidence="3" type="ORF">KI387_021115</name>
</gene>
<feature type="non-terminal residue" evidence="3">
    <location>
        <position position="482"/>
    </location>
</feature>
<sequence length="482" mass="55780">NNAILIHIFTKNYAESHWCLDEVAHMCKSNGVIIPLFYYVKPTDVRNPERGVFAKDFEQKKRRYTEQRISEWKSAMSKVSSFSGWCTDDTSGFEAGLVKLIVQDVFKTLEQKFTQVEEVLPECLEEKPSEAIPQDIRNEPLRISKYVSISMEEHMSKVTKMLNIDSDENVLTVAIYGKGGVGKSSLAKAIHNHIYPKFDATCYVYDVRHKSQHTNGVAKMQRQILKDLVKFKGKVNDGAHGKILMKDRLRSIKALVILDYVDDLKQLEALRGDWFGPGTRVLVTTLDTTILKNEHDFSYEMQGMDKEHALQFFSWHSFMRDKPKVFYKELSCKAVDICNRLPFSLEILGAHLYSKHLRYWNQAIDILEYSSYHDKYAILRLCYDGLKPVQKEMFLDMACLFVGRKRESAISFWEASHLHPNVGLTKMKLKSLIRLDEDDRFVMHSELRDMGRAIVAEESVEPGKRSRLWKPEEAELVIMEGK</sequence>
<dbReference type="Gene3D" id="3.40.50.300">
    <property type="entry name" value="P-loop containing nucleotide triphosphate hydrolases"/>
    <property type="match status" value="1"/>
</dbReference>
<reference evidence="3 4" key="1">
    <citation type="journal article" date="2021" name="Nat. Plants">
        <title>The Taxus genome provides insights into paclitaxel biosynthesis.</title>
        <authorList>
            <person name="Xiong X."/>
            <person name="Gou J."/>
            <person name="Liao Q."/>
            <person name="Li Y."/>
            <person name="Zhou Q."/>
            <person name="Bi G."/>
            <person name="Li C."/>
            <person name="Du R."/>
            <person name="Wang X."/>
            <person name="Sun T."/>
            <person name="Guo L."/>
            <person name="Liang H."/>
            <person name="Lu P."/>
            <person name="Wu Y."/>
            <person name="Zhang Z."/>
            <person name="Ro D.K."/>
            <person name="Shang Y."/>
            <person name="Huang S."/>
            <person name="Yan J."/>
        </authorList>
    </citation>
    <scope>NUCLEOTIDE SEQUENCE [LARGE SCALE GENOMIC DNA]</scope>
    <source>
        <strain evidence="3">Ta-2019</strain>
    </source>
</reference>
<dbReference type="Proteomes" id="UP000824469">
    <property type="component" value="Unassembled WGS sequence"/>
</dbReference>
<accession>A0AA38GA16</accession>
<dbReference type="SUPFAM" id="SSF52200">
    <property type="entry name" value="Toll/Interleukin receptor TIR domain"/>
    <property type="match status" value="1"/>
</dbReference>
<proteinExistence type="predicted"/>
<keyword evidence="4" id="KW-1185">Reference proteome</keyword>
<dbReference type="Pfam" id="PF23282">
    <property type="entry name" value="WHD_ROQ1"/>
    <property type="match status" value="1"/>
</dbReference>
<dbReference type="SMART" id="SM00382">
    <property type="entry name" value="AAA"/>
    <property type="match status" value="1"/>
</dbReference>
<dbReference type="Pfam" id="PF00931">
    <property type="entry name" value="NB-ARC"/>
    <property type="match status" value="1"/>
</dbReference>
<dbReference type="PANTHER" id="PTHR11017">
    <property type="entry name" value="LEUCINE-RICH REPEAT-CONTAINING PROTEIN"/>
    <property type="match status" value="1"/>
</dbReference>